<reference evidence="2" key="2">
    <citation type="submission" date="2021-01" db="UniProtKB">
        <authorList>
            <consortium name="EnsemblMetazoa"/>
        </authorList>
    </citation>
    <scope>IDENTIFICATION</scope>
</reference>
<dbReference type="Gene3D" id="1.20.1070.10">
    <property type="entry name" value="Rhodopsin 7-helix transmembrane proteins"/>
    <property type="match status" value="1"/>
</dbReference>
<dbReference type="OrthoDB" id="10069455at2759"/>
<dbReference type="GO" id="GO:0072544">
    <property type="term" value="F:L-DOPA binding"/>
    <property type="evidence" value="ECO:0007669"/>
    <property type="project" value="InterPro"/>
</dbReference>
<keyword evidence="3" id="KW-1185">Reference proteome</keyword>
<feature type="transmembrane region" description="Helical" evidence="1">
    <location>
        <begin position="88"/>
        <end position="108"/>
    </location>
</feature>
<proteinExistence type="predicted"/>
<dbReference type="AlphaFoldDB" id="A0A7M7P7W8"/>
<dbReference type="Proteomes" id="UP000007110">
    <property type="component" value="Unassembled WGS sequence"/>
</dbReference>
<dbReference type="PANTHER" id="PTHR15177:SF2">
    <property type="entry name" value="G-PROTEIN COUPLED RECEPTOR 143"/>
    <property type="match status" value="1"/>
</dbReference>
<dbReference type="GO" id="GO:0035240">
    <property type="term" value="F:dopamine binding"/>
    <property type="evidence" value="ECO:0007669"/>
    <property type="project" value="InterPro"/>
</dbReference>
<sequence>MASPTLDLLCCSFFGIANSTTNESLIHPTDKHLHRVKKYFYLYNSTVIVMSVLSVVGTLYMLFPRRRDTTNLDSVIRPGLMEIRQRWILFWLSFADIMACIGLIVLSSESISILTKSGDSLKNKLSSKSWEWLCILATAWIHFFFFATYVWITCYTVDVYLFLQKTAV</sequence>
<keyword evidence="1" id="KW-0472">Membrane</keyword>
<keyword evidence="1" id="KW-1133">Transmembrane helix</keyword>
<evidence type="ECO:0008006" key="4">
    <source>
        <dbReference type="Google" id="ProtNLM"/>
    </source>
</evidence>
<evidence type="ECO:0000256" key="1">
    <source>
        <dbReference type="SAM" id="Phobius"/>
    </source>
</evidence>
<evidence type="ECO:0000313" key="3">
    <source>
        <dbReference type="Proteomes" id="UP000007110"/>
    </source>
</evidence>
<dbReference type="InterPro" id="IPR001414">
    <property type="entry name" value="GPR143"/>
</dbReference>
<feature type="transmembrane region" description="Helical" evidence="1">
    <location>
        <begin position="129"/>
        <end position="152"/>
    </location>
</feature>
<protein>
    <recommendedName>
        <fullName evidence="4">PGG domain-containing protein</fullName>
    </recommendedName>
</protein>
<evidence type="ECO:0000313" key="2">
    <source>
        <dbReference type="EnsemblMetazoa" id="XP_030847383"/>
    </source>
</evidence>
<dbReference type="Pfam" id="PF02101">
    <property type="entry name" value="Ocular_alb"/>
    <property type="match status" value="1"/>
</dbReference>
<dbReference type="KEGG" id="spu:115918818"/>
<dbReference type="GO" id="GO:0004930">
    <property type="term" value="F:G protein-coupled receptor activity"/>
    <property type="evidence" value="ECO:0007669"/>
    <property type="project" value="InterPro"/>
</dbReference>
<dbReference type="EnsemblMetazoa" id="XM_030991523">
    <property type="protein sequence ID" value="XP_030847383"/>
    <property type="gene ID" value="LOC115918818"/>
</dbReference>
<dbReference type="RefSeq" id="XP_030847383.1">
    <property type="nucleotide sequence ID" value="XM_030991523.1"/>
</dbReference>
<dbReference type="InParanoid" id="A0A7M7P7W8"/>
<keyword evidence="1" id="KW-0812">Transmembrane</keyword>
<dbReference type="PANTHER" id="PTHR15177">
    <property type="entry name" value="G-PROTEIN COUPLED RECEPTOR 143"/>
    <property type="match status" value="1"/>
</dbReference>
<dbReference type="GeneID" id="115918818"/>
<reference evidence="3" key="1">
    <citation type="submission" date="2015-02" db="EMBL/GenBank/DDBJ databases">
        <title>Genome sequencing for Strongylocentrotus purpuratus.</title>
        <authorList>
            <person name="Murali S."/>
            <person name="Liu Y."/>
            <person name="Vee V."/>
            <person name="English A."/>
            <person name="Wang M."/>
            <person name="Skinner E."/>
            <person name="Han Y."/>
            <person name="Muzny D.M."/>
            <person name="Worley K.C."/>
            <person name="Gibbs R.A."/>
        </authorList>
    </citation>
    <scope>NUCLEOTIDE SEQUENCE</scope>
</reference>
<accession>A0A7M7P7W8</accession>
<dbReference type="GO" id="GO:0072545">
    <property type="term" value="F:L-tyrosine binding"/>
    <property type="evidence" value="ECO:0007669"/>
    <property type="project" value="InterPro"/>
</dbReference>
<dbReference type="GO" id="GO:0016020">
    <property type="term" value="C:membrane"/>
    <property type="evidence" value="ECO:0007669"/>
    <property type="project" value="InterPro"/>
</dbReference>
<organism evidence="2 3">
    <name type="scientific">Strongylocentrotus purpuratus</name>
    <name type="common">Purple sea urchin</name>
    <dbReference type="NCBI Taxonomy" id="7668"/>
    <lineage>
        <taxon>Eukaryota</taxon>
        <taxon>Metazoa</taxon>
        <taxon>Echinodermata</taxon>
        <taxon>Eleutherozoa</taxon>
        <taxon>Echinozoa</taxon>
        <taxon>Echinoidea</taxon>
        <taxon>Euechinoidea</taxon>
        <taxon>Echinacea</taxon>
        <taxon>Camarodonta</taxon>
        <taxon>Echinidea</taxon>
        <taxon>Strongylocentrotidae</taxon>
        <taxon>Strongylocentrotus</taxon>
    </lineage>
</organism>
<feature type="transmembrane region" description="Helical" evidence="1">
    <location>
        <begin position="41"/>
        <end position="63"/>
    </location>
</feature>
<name>A0A7M7P7W8_STRPU</name>